<keyword evidence="1" id="KW-1133">Transmembrane helix</keyword>
<dbReference type="InterPro" id="IPR043993">
    <property type="entry name" value="T4SS_pilin"/>
</dbReference>
<protein>
    <submittedName>
        <fullName evidence="2">Uncharacterized protein</fullName>
    </submittedName>
</protein>
<proteinExistence type="predicted"/>
<dbReference type="AlphaFoldDB" id="A0A0G1BHA4"/>
<feature type="transmembrane region" description="Helical" evidence="1">
    <location>
        <begin position="49"/>
        <end position="72"/>
    </location>
</feature>
<keyword evidence="1" id="KW-0812">Transmembrane</keyword>
<dbReference type="Pfam" id="PF18895">
    <property type="entry name" value="T4SS_pilin"/>
    <property type="match status" value="1"/>
</dbReference>
<comment type="caution">
    <text evidence="2">The sequence shown here is derived from an EMBL/GenBank/DDBJ whole genome shotgun (WGS) entry which is preliminary data.</text>
</comment>
<evidence type="ECO:0000313" key="3">
    <source>
        <dbReference type="Proteomes" id="UP000033867"/>
    </source>
</evidence>
<evidence type="ECO:0000313" key="2">
    <source>
        <dbReference type="EMBL" id="KKS72790.1"/>
    </source>
</evidence>
<dbReference type="Proteomes" id="UP000033867">
    <property type="component" value="Unassembled WGS sequence"/>
</dbReference>
<name>A0A0G1BHA4_9BACT</name>
<reference evidence="2 3" key="1">
    <citation type="journal article" date="2015" name="Nature">
        <title>rRNA introns, odd ribosomes, and small enigmatic genomes across a large radiation of phyla.</title>
        <authorList>
            <person name="Brown C.T."/>
            <person name="Hug L.A."/>
            <person name="Thomas B.C."/>
            <person name="Sharon I."/>
            <person name="Castelle C.J."/>
            <person name="Singh A."/>
            <person name="Wilkins M.J."/>
            <person name="Williams K.H."/>
            <person name="Banfield J.F."/>
        </authorList>
    </citation>
    <scope>NUCLEOTIDE SEQUENCE [LARGE SCALE GENOMIC DNA]</scope>
</reference>
<keyword evidence="1" id="KW-0472">Membrane</keyword>
<dbReference type="EMBL" id="LCEK01000004">
    <property type="protein sequence ID" value="KKS72790.1"/>
    <property type="molecule type" value="Genomic_DNA"/>
</dbReference>
<feature type="transmembrane region" description="Helical" evidence="1">
    <location>
        <begin position="93"/>
        <end position="115"/>
    </location>
</feature>
<accession>A0A0G1BHA4</accession>
<sequence length="209" mass="22456">MKKFFYTYSIVAVFFFLSLPILCTADNSYGLDATADAAHLTKYGKSLPTLIGNVVGTALSMISVIFFALMIYGGFRWMLSRGKEDDAKKALDTIIAAIIGIIIVLASYAITTFVFQSVNANAVKTPQADAQPLTCKTPTTLYVNTVTDGTGLAIVQTPSAQGTVIATMPDGEEFEKCSNALAGPSTHWGVVKFNNQVGWANVVTYAREK</sequence>
<organism evidence="2 3">
    <name type="scientific">Candidatus Magasanikbacteria bacterium GW2011_GWE2_42_7</name>
    <dbReference type="NCBI Taxonomy" id="1619052"/>
    <lineage>
        <taxon>Bacteria</taxon>
        <taxon>Candidatus Magasanikiibacteriota</taxon>
    </lineage>
</organism>
<evidence type="ECO:0000256" key="1">
    <source>
        <dbReference type="SAM" id="Phobius"/>
    </source>
</evidence>
<gene>
    <name evidence="2" type="ORF">UV42_C0004G0002</name>
</gene>